<comment type="caution">
    <text evidence="5">The sequence shown here is derived from an EMBL/GenBank/DDBJ whole genome shotgun (WGS) entry which is preliminary data.</text>
</comment>
<dbReference type="Pfam" id="PF00392">
    <property type="entry name" value="GntR"/>
    <property type="match status" value="1"/>
</dbReference>
<dbReference type="InterPro" id="IPR000524">
    <property type="entry name" value="Tscrpt_reg_HTH_GntR"/>
</dbReference>
<keyword evidence="2" id="KW-0238">DNA-binding</keyword>
<keyword evidence="6" id="KW-1185">Reference proteome</keyword>
<dbReference type="InterPro" id="IPR011711">
    <property type="entry name" value="GntR_C"/>
</dbReference>
<dbReference type="PROSITE" id="PS50949">
    <property type="entry name" value="HTH_GNTR"/>
    <property type="match status" value="1"/>
</dbReference>
<dbReference type="SMART" id="SM00345">
    <property type="entry name" value="HTH_GNTR"/>
    <property type="match status" value="1"/>
</dbReference>
<keyword evidence="3" id="KW-0804">Transcription</keyword>
<sequence length="211" mass="23509">MNKKDEVYDLLVKRLIGAHYAFGQRLSVKELSSDTGASRQPIMAALNRLSAEGFVRIIPQVGCEVVKPDRDQIADFYLMFERMEGLLAELAAARRTDDQLRRLRDLQARIAAIDFAGAEGPEDYSELNRGFHQLIHDMAQSPFVDERQNSNFNMSDFFINQAGGFDVFMVDAAREHESIIDAIASRSPGRARALAEAHIAGIAQHVMAGLN</sequence>
<organism evidence="5 6">
    <name type="scientific">Sphingomonas canadensis</name>
    <dbReference type="NCBI Taxonomy" id="1219257"/>
    <lineage>
        <taxon>Bacteria</taxon>
        <taxon>Pseudomonadati</taxon>
        <taxon>Pseudomonadota</taxon>
        <taxon>Alphaproteobacteria</taxon>
        <taxon>Sphingomonadales</taxon>
        <taxon>Sphingomonadaceae</taxon>
        <taxon>Sphingomonas</taxon>
    </lineage>
</organism>
<dbReference type="SUPFAM" id="SSF46785">
    <property type="entry name" value="Winged helix' DNA-binding domain"/>
    <property type="match status" value="1"/>
</dbReference>
<gene>
    <name evidence="5" type="ORF">ACFQ1E_18500</name>
</gene>
<name>A0ABW3HA20_9SPHN</name>
<evidence type="ECO:0000313" key="6">
    <source>
        <dbReference type="Proteomes" id="UP001596977"/>
    </source>
</evidence>
<evidence type="ECO:0000256" key="2">
    <source>
        <dbReference type="ARBA" id="ARBA00023125"/>
    </source>
</evidence>
<dbReference type="RefSeq" id="WP_264946335.1">
    <property type="nucleotide sequence ID" value="NZ_JAPDRA010000012.1"/>
</dbReference>
<evidence type="ECO:0000259" key="4">
    <source>
        <dbReference type="PROSITE" id="PS50949"/>
    </source>
</evidence>
<dbReference type="SMART" id="SM00895">
    <property type="entry name" value="FCD"/>
    <property type="match status" value="1"/>
</dbReference>
<dbReference type="PANTHER" id="PTHR43537:SF5">
    <property type="entry name" value="UXU OPERON TRANSCRIPTIONAL REGULATOR"/>
    <property type="match status" value="1"/>
</dbReference>
<dbReference type="Proteomes" id="UP001596977">
    <property type="component" value="Unassembled WGS sequence"/>
</dbReference>
<dbReference type="EMBL" id="JBHTJG010000012">
    <property type="protein sequence ID" value="MFD0948335.1"/>
    <property type="molecule type" value="Genomic_DNA"/>
</dbReference>
<protein>
    <submittedName>
        <fullName evidence="5">GntR family transcriptional regulator</fullName>
    </submittedName>
</protein>
<evidence type="ECO:0000256" key="1">
    <source>
        <dbReference type="ARBA" id="ARBA00023015"/>
    </source>
</evidence>
<evidence type="ECO:0000256" key="3">
    <source>
        <dbReference type="ARBA" id="ARBA00023163"/>
    </source>
</evidence>
<keyword evidence="1" id="KW-0805">Transcription regulation</keyword>
<dbReference type="Pfam" id="PF07729">
    <property type="entry name" value="FCD"/>
    <property type="match status" value="1"/>
</dbReference>
<dbReference type="PANTHER" id="PTHR43537">
    <property type="entry name" value="TRANSCRIPTIONAL REGULATOR, GNTR FAMILY"/>
    <property type="match status" value="1"/>
</dbReference>
<reference evidence="6" key="1">
    <citation type="journal article" date="2019" name="Int. J. Syst. Evol. Microbiol.">
        <title>The Global Catalogue of Microorganisms (GCM) 10K type strain sequencing project: providing services to taxonomists for standard genome sequencing and annotation.</title>
        <authorList>
            <consortium name="The Broad Institute Genomics Platform"/>
            <consortium name="The Broad Institute Genome Sequencing Center for Infectious Disease"/>
            <person name="Wu L."/>
            <person name="Ma J."/>
        </authorList>
    </citation>
    <scope>NUCLEOTIDE SEQUENCE [LARGE SCALE GENOMIC DNA]</scope>
    <source>
        <strain evidence="6">CCUG 62982</strain>
    </source>
</reference>
<dbReference type="InterPro" id="IPR036390">
    <property type="entry name" value="WH_DNA-bd_sf"/>
</dbReference>
<dbReference type="InterPro" id="IPR036388">
    <property type="entry name" value="WH-like_DNA-bd_sf"/>
</dbReference>
<proteinExistence type="predicted"/>
<feature type="domain" description="HTH gntR-type" evidence="4">
    <location>
        <begin position="1"/>
        <end position="68"/>
    </location>
</feature>
<accession>A0ABW3HA20</accession>
<dbReference type="Gene3D" id="1.20.120.530">
    <property type="entry name" value="GntR ligand-binding domain-like"/>
    <property type="match status" value="1"/>
</dbReference>
<dbReference type="InterPro" id="IPR008920">
    <property type="entry name" value="TF_FadR/GntR_C"/>
</dbReference>
<dbReference type="SUPFAM" id="SSF48008">
    <property type="entry name" value="GntR ligand-binding domain-like"/>
    <property type="match status" value="1"/>
</dbReference>
<dbReference type="Gene3D" id="1.10.10.10">
    <property type="entry name" value="Winged helix-like DNA-binding domain superfamily/Winged helix DNA-binding domain"/>
    <property type="match status" value="1"/>
</dbReference>
<evidence type="ECO:0000313" key="5">
    <source>
        <dbReference type="EMBL" id="MFD0948335.1"/>
    </source>
</evidence>